<evidence type="ECO:0000256" key="1">
    <source>
        <dbReference type="SAM" id="Phobius"/>
    </source>
</evidence>
<dbReference type="EMBL" id="JACHDO010000001">
    <property type="protein sequence ID" value="MBB5490327.1"/>
    <property type="molecule type" value="Genomic_DNA"/>
</dbReference>
<gene>
    <name evidence="3" type="ORF">HNR07_001464</name>
</gene>
<evidence type="ECO:0000313" key="4">
    <source>
        <dbReference type="Proteomes" id="UP000579647"/>
    </source>
</evidence>
<dbReference type="RefSeq" id="WP_184363562.1">
    <property type="nucleotide sequence ID" value="NZ_BAAAKM010000088.1"/>
</dbReference>
<sequence length="324" mass="33092">MTFKARGLYASSSKEPGGFRRGPWLLLGAVLVVIVVVFTAVSVLGNVAVHQTDRTDSYTGVAVIRLDNSTGGRVQLHSGDGDEVLVERDLRGSPLSEPDEDIDANGDRLEIDTGCSGFLFFSGCSVNYDITVPAGTEVTVETVSGRIAANGLEGDLNAQTISGDVQVGEHVGAVEAEAISGSIDLEDIEGSARAQSTSGRIVATGSGELLEASTTSGEIDAAGFDAGEVRAESVSGQLMLGGGFTTLEASTVSGNVTVSTGTPFDLMQVETVSGSVEATVPDGTYDVTGESVSGNRDFGVATAAGADSRIDVSTTSGRVRIDGN</sequence>
<evidence type="ECO:0000259" key="2">
    <source>
        <dbReference type="Pfam" id="PF13349"/>
    </source>
</evidence>
<dbReference type="AlphaFoldDB" id="A0A840WF36"/>
<keyword evidence="1" id="KW-1133">Transmembrane helix</keyword>
<keyword evidence="1" id="KW-0812">Transmembrane</keyword>
<dbReference type="Pfam" id="PF13349">
    <property type="entry name" value="DUF4097"/>
    <property type="match status" value="1"/>
</dbReference>
<reference evidence="3 4" key="1">
    <citation type="submission" date="2020-08" db="EMBL/GenBank/DDBJ databases">
        <title>Sequencing the genomes of 1000 actinobacteria strains.</title>
        <authorList>
            <person name="Klenk H.-P."/>
        </authorList>
    </citation>
    <scope>NUCLEOTIDE SEQUENCE [LARGE SCALE GENOMIC DNA]</scope>
    <source>
        <strain evidence="3 4">DSM 44598</strain>
    </source>
</reference>
<evidence type="ECO:0000313" key="3">
    <source>
        <dbReference type="EMBL" id="MBB5490327.1"/>
    </source>
</evidence>
<proteinExistence type="predicted"/>
<organism evidence="3 4">
    <name type="scientific">Nocardiopsis metallicus</name>
    <dbReference type="NCBI Taxonomy" id="179819"/>
    <lineage>
        <taxon>Bacteria</taxon>
        <taxon>Bacillati</taxon>
        <taxon>Actinomycetota</taxon>
        <taxon>Actinomycetes</taxon>
        <taxon>Streptosporangiales</taxon>
        <taxon>Nocardiopsidaceae</taxon>
        <taxon>Nocardiopsis</taxon>
    </lineage>
</organism>
<comment type="caution">
    <text evidence="3">The sequence shown here is derived from an EMBL/GenBank/DDBJ whole genome shotgun (WGS) entry which is preliminary data.</text>
</comment>
<keyword evidence="4" id="KW-1185">Reference proteome</keyword>
<accession>A0A840WF36</accession>
<keyword evidence="1" id="KW-0472">Membrane</keyword>
<protein>
    <recommendedName>
        <fullName evidence="2">DUF4097 domain-containing protein</fullName>
    </recommendedName>
</protein>
<dbReference type="Proteomes" id="UP000579647">
    <property type="component" value="Unassembled WGS sequence"/>
</dbReference>
<name>A0A840WF36_9ACTN</name>
<dbReference type="InterPro" id="IPR025164">
    <property type="entry name" value="Toastrack_DUF4097"/>
</dbReference>
<feature type="transmembrane region" description="Helical" evidence="1">
    <location>
        <begin position="24"/>
        <end position="45"/>
    </location>
</feature>
<feature type="domain" description="DUF4097" evidence="2">
    <location>
        <begin position="74"/>
        <end position="321"/>
    </location>
</feature>